<accession>A0ABN7SYE9</accession>
<keyword evidence="1" id="KW-0732">Signal</keyword>
<evidence type="ECO:0000256" key="1">
    <source>
        <dbReference type="SAM" id="SignalP"/>
    </source>
</evidence>
<name>A0ABN7SYE9_OIKDI</name>
<dbReference type="EMBL" id="OU015566">
    <property type="protein sequence ID" value="CAG5107906.1"/>
    <property type="molecule type" value="Genomic_DNA"/>
</dbReference>
<feature type="signal peptide" evidence="1">
    <location>
        <begin position="1"/>
        <end position="15"/>
    </location>
</feature>
<organism evidence="2 3">
    <name type="scientific">Oikopleura dioica</name>
    <name type="common">Tunicate</name>
    <dbReference type="NCBI Taxonomy" id="34765"/>
    <lineage>
        <taxon>Eukaryota</taxon>
        <taxon>Metazoa</taxon>
        <taxon>Chordata</taxon>
        <taxon>Tunicata</taxon>
        <taxon>Appendicularia</taxon>
        <taxon>Copelata</taxon>
        <taxon>Oikopleuridae</taxon>
        <taxon>Oikopleura</taxon>
    </lineage>
</organism>
<sequence>MKLLVFALASLQVEAARRNPQTSFARQSALEAKLRLSPTFNPKCSEDDVDQGIQCESDCFQEYYRCRRQCNRDNSCKRECATKKVRCENECPCNINCYRGCPCENFQCTSCEELHSIEQRACVQRCHMDNNVQVCPYTNLTCMDEKINEYEDCINTDCPCKAERQYTCDTLPMISDRAIFPTFSNLDRNVIHRNMTQETLMENGFAKYFGVMAEESGHRLMDYLKSHPETSELFIGCKHKTANETLGIFVTPQDLFLQVHYKYFDVSYARSARNYFLYYSDTFGHPIGFTEDQRIRLQGTDEFDCHDQGLPATKCGPEKMDDHRMSAATQLNSMSLLRCGKNSKANTPGFLNNYETVGFYLQ</sequence>
<feature type="chain" id="PRO_5045784528" evidence="1">
    <location>
        <begin position="16"/>
        <end position="362"/>
    </location>
</feature>
<evidence type="ECO:0000313" key="2">
    <source>
        <dbReference type="EMBL" id="CAG5107906.1"/>
    </source>
</evidence>
<keyword evidence="3" id="KW-1185">Reference proteome</keyword>
<proteinExistence type="predicted"/>
<protein>
    <submittedName>
        <fullName evidence="2">Oidioi.mRNA.OKI2018_I69.chr1.g3546.t1.cds</fullName>
    </submittedName>
</protein>
<reference evidence="2 3" key="1">
    <citation type="submission" date="2021-04" db="EMBL/GenBank/DDBJ databases">
        <authorList>
            <person name="Bliznina A."/>
        </authorList>
    </citation>
    <scope>NUCLEOTIDE SEQUENCE [LARGE SCALE GENOMIC DNA]</scope>
</reference>
<dbReference type="Proteomes" id="UP001158576">
    <property type="component" value="Chromosome 1"/>
</dbReference>
<evidence type="ECO:0000313" key="3">
    <source>
        <dbReference type="Proteomes" id="UP001158576"/>
    </source>
</evidence>
<gene>
    <name evidence="2" type="ORF">OKIOD_LOCUS12311</name>
</gene>